<dbReference type="InterPro" id="IPR003043">
    <property type="entry name" value="Uropor_MeTrfase_CS"/>
</dbReference>
<keyword evidence="12" id="KW-1185">Reference proteome</keyword>
<dbReference type="SUPFAM" id="SSF69618">
    <property type="entry name" value="HemD-like"/>
    <property type="match status" value="1"/>
</dbReference>
<dbReference type="InterPro" id="IPR014777">
    <property type="entry name" value="4pyrrole_Mease_sub1"/>
</dbReference>
<feature type="domain" description="Tetrapyrrole methylase" evidence="9">
    <location>
        <begin position="14"/>
        <end position="220"/>
    </location>
</feature>
<dbReference type="PROSITE" id="PS00840">
    <property type="entry name" value="SUMT_2"/>
    <property type="match status" value="1"/>
</dbReference>
<dbReference type="InterPro" id="IPR006366">
    <property type="entry name" value="CobA/CysG_C"/>
</dbReference>
<evidence type="ECO:0000313" key="11">
    <source>
        <dbReference type="EMBL" id="MEG3436269.1"/>
    </source>
</evidence>
<comment type="pathway">
    <text evidence="6">Porphyrin-containing compound metabolism.</text>
</comment>
<evidence type="ECO:0000256" key="3">
    <source>
        <dbReference type="ARBA" id="ARBA00022679"/>
    </source>
</evidence>
<evidence type="ECO:0000256" key="4">
    <source>
        <dbReference type="ARBA" id="ARBA00022691"/>
    </source>
</evidence>
<dbReference type="FunFam" id="3.40.50.10090:FF:000001">
    <property type="entry name" value="Bifunctional uroporphyrinogen-III C-methyltransferase/uroporphyrinogen-III synthase"/>
    <property type="match status" value="1"/>
</dbReference>
<evidence type="ECO:0000256" key="1">
    <source>
        <dbReference type="ARBA" id="ARBA00012162"/>
    </source>
</evidence>
<evidence type="ECO:0000256" key="8">
    <source>
        <dbReference type="RuleBase" id="RU003960"/>
    </source>
</evidence>
<comment type="similarity">
    <text evidence="8">Belongs to the precorrin methyltransferase family.</text>
</comment>
<feature type="domain" description="Tetrapyrrole biosynthesis uroporphyrinogen III synthase" evidence="10">
    <location>
        <begin position="267"/>
        <end position="498"/>
    </location>
</feature>
<comment type="caution">
    <text evidence="11">The sequence shown here is derived from an EMBL/GenBank/DDBJ whole genome shotgun (WGS) entry which is preliminary data.</text>
</comment>
<dbReference type="EMBL" id="JBAFSM010000005">
    <property type="protein sequence ID" value="MEG3436269.1"/>
    <property type="molecule type" value="Genomic_DNA"/>
</dbReference>
<sequence length="509" mass="55436">MSGNIDGKRPDRGKVYLTGAGIGGIEYLTVQAREILSIAEVLVYDALVDRSLLALVPDSREKIEVGKRGGIPSASQEEINRLLVHHCQRGKRVVRLKSGDPMVFGRVYPEMLALQEAGCDFVLIPGISSALAAPLLAGIPLTEKDIGRCFAVLSGHEPDDLDWQALARIDTLIILMGGRSLPIIIENLTRNGRDPGESIAVIRDAGRRSQQIWRGTLENILAKTDRVSLSPSILIIGQVVDRAIMPPSLPLSGKTVIVTRAAEQSSEFTTLLHQQGANVIELPALEIRPPSSWEGLDRAIEDLSTFDWLILTSANAVEYFFDRLTDLEKDARALAGIKIAVVGKKTAKFLKERGLNADFTPTDFVADALAREFPDVVEGKRFLFPRVETGGREIIVKELSGRGGEVVEVSAYESACPDRMNEEARSALQSGEVDIITFASSKTVGNFAALIEKEGISPELTLEKVCIASIGPQTSKTCRESLGRVDVEAREYTLEGLTSALIEWVREGK</sequence>
<dbReference type="GO" id="GO:0004852">
    <property type="term" value="F:uroporphyrinogen-III synthase activity"/>
    <property type="evidence" value="ECO:0007669"/>
    <property type="project" value="InterPro"/>
</dbReference>
<dbReference type="GO" id="GO:0019354">
    <property type="term" value="P:siroheme biosynthetic process"/>
    <property type="evidence" value="ECO:0007669"/>
    <property type="project" value="InterPro"/>
</dbReference>
<dbReference type="NCBIfam" id="TIGR01469">
    <property type="entry name" value="cobA_cysG_Cterm"/>
    <property type="match status" value="1"/>
</dbReference>
<gene>
    <name evidence="11" type="primary">cobA</name>
    <name evidence="11" type="ORF">V0288_03985</name>
</gene>
<comment type="function">
    <text evidence="7">Catalyzes the two successive C-2 and C-7 methylation reactions involved in the conversion of uroporphyrinogen III to precorrin-2 via the intermediate formation of precorrin-1. It is a step in the biosynthesis of both cobalamin (vitamin B12) and siroheme.</text>
</comment>
<proteinExistence type="inferred from homology"/>
<dbReference type="InterPro" id="IPR014776">
    <property type="entry name" value="4pyrrole_Mease_sub2"/>
</dbReference>
<dbReference type="CDD" id="cd11642">
    <property type="entry name" value="SUMT"/>
    <property type="match status" value="1"/>
</dbReference>
<dbReference type="FunFam" id="3.40.1010.10:FF:000001">
    <property type="entry name" value="Siroheme synthase"/>
    <property type="match status" value="1"/>
</dbReference>
<dbReference type="SUPFAM" id="SSF53790">
    <property type="entry name" value="Tetrapyrrole methylase"/>
    <property type="match status" value="1"/>
</dbReference>
<evidence type="ECO:0000256" key="7">
    <source>
        <dbReference type="ARBA" id="ARBA00054030"/>
    </source>
</evidence>
<dbReference type="Gene3D" id="3.30.950.10">
    <property type="entry name" value="Methyltransferase, Cobalt-precorrin-4 Transmethylase, Domain 2"/>
    <property type="match status" value="1"/>
</dbReference>
<organism evidence="11 12">
    <name type="scientific">Pannus brasiliensis CCIBt3594</name>
    <dbReference type="NCBI Taxonomy" id="1427578"/>
    <lineage>
        <taxon>Bacteria</taxon>
        <taxon>Bacillati</taxon>
        <taxon>Cyanobacteriota</taxon>
        <taxon>Cyanophyceae</taxon>
        <taxon>Oscillatoriophycideae</taxon>
        <taxon>Chroococcales</taxon>
        <taxon>Microcystaceae</taxon>
        <taxon>Pannus</taxon>
    </lineage>
</organism>
<dbReference type="Proteomes" id="UP001328733">
    <property type="component" value="Unassembled WGS sequence"/>
</dbReference>
<reference evidence="11 12" key="1">
    <citation type="submission" date="2024-01" db="EMBL/GenBank/DDBJ databases">
        <title>Genomic insights into the taxonomy and metabolism of the cyanobacterium Pannus brasiliensis CCIBt3594.</title>
        <authorList>
            <person name="Machado M."/>
            <person name="Botero N.B."/>
            <person name="Andreote A.P.D."/>
            <person name="Feitosa A.M.T."/>
            <person name="Popin R."/>
            <person name="Sivonen K."/>
            <person name="Fiore M.F."/>
        </authorList>
    </citation>
    <scope>NUCLEOTIDE SEQUENCE [LARGE SCALE GENOMIC DNA]</scope>
    <source>
        <strain evidence="11 12">CCIBt3594</strain>
    </source>
</reference>
<dbReference type="InterPro" id="IPR003754">
    <property type="entry name" value="4pyrrol_synth_uPrphyn_synth"/>
</dbReference>
<keyword evidence="5" id="KW-0627">Porphyrin biosynthesis</keyword>
<evidence type="ECO:0000259" key="10">
    <source>
        <dbReference type="Pfam" id="PF02602"/>
    </source>
</evidence>
<protein>
    <recommendedName>
        <fullName evidence="1">uroporphyrinogen-III C-methyltransferase</fullName>
        <ecNumber evidence="1">2.1.1.107</ecNumber>
    </recommendedName>
</protein>
<keyword evidence="2 8" id="KW-0489">Methyltransferase</keyword>
<name>A0AAW9QTQ0_9CHRO</name>
<dbReference type="EC" id="2.1.1.107" evidence="1"/>
<evidence type="ECO:0000256" key="2">
    <source>
        <dbReference type="ARBA" id="ARBA00022603"/>
    </source>
</evidence>
<dbReference type="Pfam" id="PF00590">
    <property type="entry name" value="TP_methylase"/>
    <property type="match status" value="1"/>
</dbReference>
<dbReference type="InterPro" id="IPR050161">
    <property type="entry name" value="Siro_Cobalamin_biosynth"/>
</dbReference>
<accession>A0AAW9QTQ0</accession>
<dbReference type="GO" id="GO:0004851">
    <property type="term" value="F:uroporphyrin-III C-methyltransferase activity"/>
    <property type="evidence" value="ECO:0007669"/>
    <property type="project" value="UniProtKB-EC"/>
</dbReference>
<dbReference type="Gene3D" id="3.40.1010.10">
    <property type="entry name" value="Cobalt-precorrin-4 Transmethylase, Domain 1"/>
    <property type="match status" value="1"/>
</dbReference>
<dbReference type="RefSeq" id="WP_332863723.1">
    <property type="nucleotide sequence ID" value="NZ_JBAFSM010000005.1"/>
</dbReference>
<dbReference type="InterPro" id="IPR036108">
    <property type="entry name" value="4pyrrol_syn_uPrphyn_synt_sf"/>
</dbReference>
<dbReference type="AlphaFoldDB" id="A0AAW9QTQ0"/>
<dbReference type="PANTHER" id="PTHR45790">
    <property type="entry name" value="SIROHEME SYNTHASE-RELATED"/>
    <property type="match status" value="1"/>
</dbReference>
<dbReference type="CDD" id="cd06578">
    <property type="entry name" value="HemD"/>
    <property type="match status" value="1"/>
</dbReference>
<dbReference type="Gene3D" id="3.40.50.10090">
    <property type="match status" value="2"/>
</dbReference>
<dbReference type="NCBIfam" id="NF004790">
    <property type="entry name" value="PRK06136.1"/>
    <property type="match status" value="1"/>
</dbReference>
<evidence type="ECO:0000313" key="12">
    <source>
        <dbReference type="Proteomes" id="UP001328733"/>
    </source>
</evidence>
<dbReference type="Pfam" id="PF02602">
    <property type="entry name" value="HEM4"/>
    <property type="match status" value="1"/>
</dbReference>
<dbReference type="InterPro" id="IPR035996">
    <property type="entry name" value="4pyrrol_Methylase_sf"/>
</dbReference>
<evidence type="ECO:0000259" key="9">
    <source>
        <dbReference type="Pfam" id="PF00590"/>
    </source>
</evidence>
<dbReference type="GO" id="GO:0032259">
    <property type="term" value="P:methylation"/>
    <property type="evidence" value="ECO:0007669"/>
    <property type="project" value="UniProtKB-KW"/>
</dbReference>
<evidence type="ECO:0000256" key="6">
    <source>
        <dbReference type="ARBA" id="ARBA00023444"/>
    </source>
</evidence>
<dbReference type="PANTHER" id="PTHR45790:SF3">
    <property type="entry name" value="S-ADENOSYL-L-METHIONINE-DEPENDENT UROPORPHYRINOGEN III METHYLTRANSFERASE, CHLOROPLASTIC"/>
    <property type="match status" value="1"/>
</dbReference>
<keyword evidence="4" id="KW-0949">S-adenosyl-L-methionine</keyword>
<evidence type="ECO:0000256" key="5">
    <source>
        <dbReference type="ARBA" id="ARBA00023244"/>
    </source>
</evidence>
<keyword evidence="3 8" id="KW-0808">Transferase</keyword>
<dbReference type="InterPro" id="IPR000878">
    <property type="entry name" value="4pyrrol_Mease"/>
</dbReference>